<dbReference type="Pfam" id="PF09834">
    <property type="entry name" value="DUF2061"/>
    <property type="match status" value="1"/>
</dbReference>
<accession>A0A2T6CJL6</accession>
<reference evidence="3 4" key="1">
    <citation type="submission" date="2018-04" db="EMBL/GenBank/DDBJ databases">
        <title>Genomic Encyclopedia of Archaeal and Bacterial Type Strains, Phase II (KMG-II): from individual species to whole genera.</title>
        <authorList>
            <person name="Goeker M."/>
        </authorList>
    </citation>
    <scope>NUCLEOTIDE SEQUENCE [LARGE SCALE GENOMIC DNA]</scope>
    <source>
        <strain evidence="3 4">DSM 12244</strain>
    </source>
</reference>
<proteinExistence type="predicted"/>
<evidence type="ECO:0000313" key="3">
    <source>
        <dbReference type="EMBL" id="PTX75695.1"/>
    </source>
</evidence>
<keyword evidence="1" id="KW-0812">Transmembrane</keyword>
<feature type="transmembrane region" description="Helical" evidence="1">
    <location>
        <begin position="35"/>
        <end position="53"/>
    </location>
</feature>
<sequence length="73" mass="8108">MQHPKRTLAKALTWQTSGLLMMAILGYLTTGSIRAAGGLALASFACGTVTYFIHERIWDRIRWGQIIQQDQGS</sequence>
<dbReference type="Proteomes" id="UP000244092">
    <property type="component" value="Unassembled WGS sequence"/>
</dbReference>
<gene>
    <name evidence="3" type="ORF">C8N31_101352</name>
</gene>
<dbReference type="EMBL" id="QBKU01000001">
    <property type="protein sequence ID" value="PTX75695.1"/>
    <property type="molecule type" value="Genomic_DNA"/>
</dbReference>
<keyword evidence="1" id="KW-1133">Transmembrane helix</keyword>
<protein>
    <submittedName>
        <fullName evidence="3">Putative membrane protein</fullName>
    </submittedName>
</protein>
<evidence type="ECO:0000313" key="4">
    <source>
        <dbReference type="Proteomes" id="UP000244092"/>
    </source>
</evidence>
<dbReference type="GeneID" id="72439267"/>
<comment type="caution">
    <text evidence="3">The sequence shown here is derived from an EMBL/GenBank/DDBJ whole genome shotgun (WGS) entry which is preliminary data.</text>
</comment>
<organism evidence="3 4">
    <name type="scientific">Sulfitobacter mediterraneus</name>
    <dbReference type="NCBI Taxonomy" id="83219"/>
    <lineage>
        <taxon>Bacteria</taxon>
        <taxon>Pseudomonadati</taxon>
        <taxon>Pseudomonadota</taxon>
        <taxon>Alphaproteobacteria</taxon>
        <taxon>Rhodobacterales</taxon>
        <taxon>Roseobacteraceae</taxon>
        <taxon>Sulfitobacter</taxon>
    </lineage>
</organism>
<evidence type="ECO:0000259" key="2">
    <source>
        <dbReference type="Pfam" id="PF09834"/>
    </source>
</evidence>
<feature type="transmembrane region" description="Helical" evidence="1">
    <location>
        <begin position="12"/>
        <end position="29"/>
    </location>
</feature>
<feature type="domain" description="DUF2061" evidence="2">
    <location>
        <begin position="8"/>
        <end position="59"/>
    </location>
</feature>
<dbReference type="AlphaFoldDB" id="A0A2T6CJL6"/>
<keyword evidence="1" id="KW-0472">Membrane</keyword>
<dbReference type="InterPro" id="IPR018638">
    <property type="entry name" value="DUF2061_membrane"/>
</dbReference>
<dbReference type="RefSeq" id="WP_037917786.1">
    <property type="nucleotide sequence ID" value="NZ_CANMAK010000001.1"/>
</dbReference>
<dbReference type="OrthoDB" id="197461at2"/>
<name>A0A2T6CJL6_9RHOB</name>
<evidence type="ECO:0000256" key="1">
    <source>
        <dbReference type="SAM" id="Phobius"/>
    </source>
</evidence>